<proteinExistence type="predicted"/>
<dbReference type="PANTHER" id="PTHR48471">
    <property type="entry name" value="DDE TNP4 DOMAIN-CONTAINING PROTEIN"/>
    <property type="match status" value="1"/>
</dbReference>
<dbReference type="Proteomes" id="UP001516023">
    <property type="component" value="Unassembled WGS sequence"/>
</dbReference>
<evidence type="ECO:0000256" key="1">
    <source>
        <dbReference type="SAM" id="Phobius"/>
    </source>
</evidence>
<accession>A0ABD3QR15</accession>
<gene>
    <name evidence="2" type="ORF">HJC23_007631</name>
</gene>
<protein>
    <recommendedName>
        <fullName evidence="4">DDE Tnp4 domain-containing protein</fullName>
    </recommendedName>
</protein>
<keyword evidence="1" id="KW-0812">Transmembrane</keyword>
<keyword evidence="1" id="KW-1133">Transmembrane helix</keyword>
<keyword evidence="3" id="KW-1185">Reference proteome</keyword>
<evidence type="ECO:0000313" key="3">
    <source>
        <dbReference type="Proteomes" id="UP001516023"/>
    </source>
</evidence>
<name>A0ABD3QR15_9STRA</name>
<dbReference type="EMBL" id="JABMIG020000017">
    <property type="protein sequence ID" value="KAL3802854.1"/>
    <property type="molecule type" value="Genomic_DNA"/>
</dbReference>
<dbReference type="AlphaFoldDB" id="A0ABD3QR15"/>
<organism evidence="2 3">
    <name type="scientific">Cyclotella cryptica</name>
    <dbReference type="NCBI Taxonomy" id="29204"/>
    <lineage>
        <taxon>Eukaryota</taxon>
        <taxon>Sar</taxon>
        <taxon>Stramenopiles</taxon>
        <taxon>Ochrophyta</taxon>
        <taxon>Bacillariophyta</taxon>
        <taxon>Coscinodiscophyceae</taxon>
        <taxon>Thalassiosirophycidae</taxon>
        <taxon>Stephanodiscales</taxon>
        <taxon>Stephanodiscaceae</taxon>
        <taxon>Cyclotella</taxon>
    </lineage>
</organism>
<sequence length="260" mass="29449">MTHSDQSTSRMLSIVPASSTQYRVKILALILALCAYSNSLRERTWLYREAVLHPSKSPWNHLFHYGDPSSFLLMTGLTREAFNMLHDLLKPPGHPNLPKRTGRKWSLSSEGHLGLFLLYIGSTMNYKFLCVIFGITPNPCLRMLRNMLKLVVRHLRFHPIAKIEFPTPEKIALFASMVKNREAAIDDVIGFMDGVALKTECTSERVTQNAFYSVYECDTTVNNVFTYGPDGKVFLSAINFPGSWADGSLCVRFFIRFEGG</sequence>
<evidence type="ECO:0008006" key="4">
    <source>
        <dbReference type="Google" id="ProtNLM"/>
    </source>
</evidence>
<evidence type="ECO:0000313" key="2">
    <source>
        <dbReference type="EMBL" id="KAL3802854.1"/>
    </source>
</evidence>
<keyword evidence="1" id="KW-0472">Membrane</keyword>
<reference evidence="2 3" key="1">
    <citation type="journal article" date="2020" name="G3 (Bethesda)">
        <title>Improved Reference Genome for Cyclotella cryptica CCMP332, a Model for Cell Wall Morphogenesis, Salinity Adaptation, and Lipid Production in Diatoms (Bacillariophyta).</title>
        <authorList>
            <person name="Roberts W.R."/>
            <person name="Downey K.M."/>
            <person name="Ruck E.C."/>
            <person name="Traller J.C."/>
            <person name="Alverson A.J."/>
        </authorList>
    </citation>
    <scope>NUCLEOTIDE SEQUENCE [LARGE SCALE GENOMIC DNA]</scope>
    <source>
        <strain evidence="2 3">CCMP332</strain>
    </source>
</reference>
<dbReference type="PANTHER" id="PTHR48471:SF1">
    <property type="entry name" value="DDE TNP4 DOMAIN-CONTAINING PROTEIN"/>
    <property type="match status" value="1"/>
</dbReference>
<feature type="transmembrane region" description="Helical" evidence="1">
    <location>
        <begin position="113"/>
        <end position="135"/>
    </location>
</feature>
<comment type="caution">
    <text evidence="2">The sequence shown here is derived from an EMBL/GenBank/DDBJ whole genome shotgun (WGS) entry which is preliminary data.</text>
</comment>